<evidence type="ECO:0000313" key="3">
    <source>
        <dbReference type="Proteomes" id="UP000186817"/>
    </source>
</evidence>
<dbReference type="AlphaFoldDB" id="A0A1Q9EEL7"/>
<proteinExistence type="predicted"/>
<dbReference type="Proteomes" id="UP000186817">
    <property type="component" value="Unassembled WGS sequence"/>
</dbReference>
<sequence>MTLLGSGSWTPFVDSLPALRPPPLAQRPVPPLAALGPLPPVAGASHCHGPLCGPWRDHPRNRSSATAPAAHLGTGTAARKSASSAKPASCPAGTEPSAGQEEWKHEELLTRDLSMDPNTRYSGPLSKRILFQQWDTLP</sequence>
<name>A0A1Q9EEL7_SYMMI</name>
<feature type="compositionally biased region" description="Basic and acidic residues" evidence="1">
    <location>
        <begin position="101"/>
        <end position="114"/>
    </location>
</feature>
<comment type="caution">
    <text evidence="2">The sequence shown here is derived from an EMBL/GenBank/DDBJ whole genome shotgun (WGS) entry which is preliminary data.</text>
</comment>
<evidence type="ECO:0000313" key="2">
    <source>
        <dbReference type="EMBL" id="OLQ05863.1"/>
    </source>
</evidence>
<dbReference type="EMBL" id="LSRX01000173">
    <property type="protein sequence ID" value="OLQ05863.1"/>
    <property type="molecule type" value="Genomic_DNA"/>
</dbReference>
<feature type="compositionally biased region" description="Low complexity" evidence="1">
    <location>
        <begin position="77"/>
        <end position="92"/>
    </location>
</feature>
<dbReference type="OrthoDB" id="10336630at2759"/>
<protein>
    <submittedName>
        <fullName evidence="2">Uncharacterized protein</fullName>
    </submittedName>
</protein>
<reference evidence="2 3" key="1">
    <citation type="submission" date="2016-02" db="EMBL/GenBank/DDBJ databases">
        <title>Genome analysis of coral dinoflagellate symbionts highlights evolutionary adaptations to a symbiotic lifestyle.</title>
        <authorList>
            <person name="Aranda M."/>
            <person name="Li Y."/>
            <person name="Liew Y.J."/>
            <person name="Baumgarten S."/>
            <person name="Simakov O."/>
            <person name="Wilson M."/>
            <person name="Piel J."/>
            <person name="Ashoor H."/>
            <person name="Bougouffa S."/>
            <person name="Bajic V.B."/>
            <person name="Ryu T."/>
            <person name="Ravasi T."/>
            <person name="Bayer T."/>
            <person name="Micklem G."/>
            <person name="Kim H."/>
            <person name="Bhak J."/>
            <person name="Lajeunesse T.C."/>
            <person name="Voolstra C.R."/>
        </authorList>
    </citation>
    <scope>NUCLEOTIDE SEQUENCE [LARGE SCALE GENOMIC DNA]</scope>
    <source>
        <strain evidence="2 3">CCMP2467</strain>
    </source>
</reference>
<gene>
    <name evidence="2" type="ORF">AK812_SmicGene10919</name>
</gene>
<keyword evidence="3" id="KW-1185">Reference proteome</keyword>
<feature type="region of interest" description="Disordered" evidence="1">
    <location>
        <begin position="46"/>
        <end position="123"/>
    </location>
</feature>
<accession>A0A1Q9EEL7</accession>
<evidence type="ECO:0000256" key="1">
    <source>
        <dbReference type="SAM" id="MobiDB-lite"/>
    </source>
</evidence>
<organism evidence="2 3">
    <name type="scientific">Symbiodinium microadriaticum</name>
    <name type="common">Dinoflagellate</name>
    <name type="synonym">Zooxanthella microadriatica</name>
    <dbReference type="NCBI Taxonomy" id="2951"/>
    <lineage>
        <taxon>Eukaryota</taxon>
        <taxon>Sar</taxon>
        <taxon>Alveolata</taxon>
        <taxon>Dinophyceae</taxon>
        <taxon>Suessiales</taxon>
        <taxon>Symbiodiniaceae</taxon>
        <taxon>Symbiodinium</taxon>
    </lineage>
</organism>